<organism evidence="1">
    <name type="scientific">hydrothermal vent metagenome</name>
    <dbReference type="NCBI Taxonomy" id="652676"/>
    <lineage>
        <taxon>unclassified sequences</taxon>
        <taxon>metagenomes</taxon>
        <taxon>ecological metagenomes</taxon>
    </lineage>
</organism>
<name>A0A1W1CDC5_9ZZZZ</name>
<accession>A0A1W1CDC5</accession>
<dbReference type="EMBL" id="FPHE01000128">
    <property type="protein sequence ID" value="SFV63789.1"/>
    <property type="molecule type" value="Genomic_DNA"/>
</dbReference>
<dbReference type="AlphaFoldDB" id="A0A1W1CDC5"/>
<proteinExistence type="predicted"/>
<protein>
    <submittedName>
        <fullName evidence="1">Uncharacterized protein</fullName>
    </submittedName>
</protein>
<sequence length="64" mass="7538">MASGWGCQHITTHEDEKEWCRLLKKKCKPNMKGCILYGKFIFSEPELPKDETRKVKKRSDNPLE</sequence>
<evidence type="ECO:0000313" key="1">
    <source>
        <dbReference type="EMBL" id="SFV63789.1"/>
    </source>
</evidence>
<reference evidence="1" key="1">
    <citation type="submission" date="2016-10" db="EMBL/GenBank/DDBJ databases">
        <authorList>
            <person name="de Groot N.N."/>
        </authorList>
    </citation>
    <scope>NUCLEOTIDE SEQUENCE</scope>
</reference>
<gene>
    <name evidence="1" type="ORF">MNB_SV-12-2044</name>
</gene>